<feature type="domain" description="DUF2249" evidence="1">
    <location>
        <begin position="5"/>
        <end position="60"/>
    </location>
</feature>
<dbReference type="SUPFAM" id="SSF64307">
    <property type="entry name" value="SirA-like"/>
    <property type="match status" value="1"/>
</dbReference>
<dbReference type="InterPro" id="IPR018720">
    <property type="entry name" value="DUF2249"/>
</dbReference>
<evidence type="ECO:0000313" key="2">
    <source>
        <dbReference type="EMBL" id="MET7013256.1"/>
    </source>
</evidence>
<gene>
    <name evidence="2" type="ORF">ABXR19_03580</name>
</gene>
<reference evidence="2 3" key="1">
    <citation type="submission" date="2024-07" db="EMBL/GenBank/DDBJ databases">
        <title>Uliginosibacterium flavum JJ3220;KACC:17644.</title>
        <authorList>
            <person name="Kim M.K."/>
        </authorList>
    </citation>
    <scope>NUCLEOTIDE SEQUENCE [LARGE SCALE GENOMIC DNA]</scope>
    <source>
        <strain evidence="2 3">KACC:17644</strain>
    </source>
</reference>
<comment type="caution">
    <text evidence="2">The sequence shown here is derived from an EMBL/GenBank/DDBJ whole genome shotgun (WGS) entry which is preliminary data.</text>
</comment>
<evidence type="ECO:0000259" key="1">
    <source>
        <dbReference type="Pfam" id="PF10006"/>
    </source>
</evidence>
<dbReference type="InterPro" id="IPR036868">
    <property type="entry name" value="TusA-like_sf"/>
</dbReference>
<organism evidence="2 3">
    <name type="scientific">Uliginosibacterium flavum</name>
    <dbReference type="NCBI Taxonomy" id="1396831"/>
    <lineage>
        <taxon>Bacteria</taxon>
        <taxon>Pseudomonadati</taxon>
        <taxon>Pseudomonadota</taxon>
        <taxon>Betaproteobacteria</taxon>
        <taxon>Rhodocyclales</taxon>
        <taxon>Zoogloeaceae</taxon>
        <taxon>Uliginosibacterium</taxon>
    </lineage>
</organism>
<dbReference type="RefSeq" id="WP_354599720.1">
    <property type="nucleotide sequence ID" value="NZ_JBEWZI010000003.1"/>
</dbReference>
<dbReference type="EMBL" id="JBEWZI010000003">
    <property type="protein sequence ID" value="MET7013256.1"/>
    <property type="molecule type" value="Genomic_DNA"/>
</dbReference>
<name>A0ABV2TH52_9RHOO</name>
<proteinExistence type="predicted"/>
<keyword evidence="3" id="KW-1185">Reference proteome</keyword>
<protein>
    <submittedName>
        <fullName evidence="2">DUF2249 domain-containing protein</fullName>
    </submittedName>
</protein>
<dbReference type="Pfam" id="PF10006">
    <property type="entry name" value="DUF2249"/>
    <property type="match status" value="1"/>
</dbReference>
<dbReference type="Proteomes" id="UP001549691">
    <property type="component" value="Unassembled WGS sequence"/>
</dbReference>
<evidence type="ECO:0000313" key="3">
    <source>
        <dbReference type="Proteomes" id="UP001549691"/>
    </source>
</evidence>
<sequence>MTIHLDVRGLPPCEPFELSMAAADELPAGETLEVLIHREPFPLYDWLREHGFVWQVAREDFSGYEQFRITISRA</sequence>
<accession>A0ABV2TH52</accession>